<evidence type="ECO:0000313" key="3">
    <source>
        <dbReference type="Proteomes" id="UP000422572"/>
    </source>
</evidence>
<keyword evidence="3" id="KW-1185">Reference proteome</keyword>
<organism evidence="2 3">
    <name type="scientific">Streptomyces ficellus</name>
    <dbReference type="NCBI Taxonomy" id="1977088"/>
    <lineage>
        <taxon>Bacteria</taxon>
        <taxon>Bacillati</taxon>
        <taxon>Actinomycetota</taxon>
        <taxon>Actinomycetes</taxon>
        <taxon>Kitasatosporales</taxon>
        <taxon>Streptomycetaceae</taxon>
        <taxon>Streptomyces</taxon>
    </lineage>
</organism>
<sequence length="210" mass="23220">MVKHAEASEEEIAPGILRKLDRAVRTGELVRIRRSIAHADRIEGFVVGVSPAWTLIAPCSDVQIDGWAAVRTPDIVKVRRRGDDTCLTVRALRRRGQWPVRMPGRAVPLDGPAALAESAADGFGLITVHAERRRPDACWIGALTAVRRASLRVREVDPDARWQDDVTTFRFKDITRIDFGGRYESVLREFAGPAARPGPPSSARPGRTSR</sequence>
<feature type="region of interest" description="Disordered" evidence="1">
    <location>
        <begin position="191"/>
        <end position="210"/>
    </location>
</feature>
<dbReference type="OrthoDB" id="7190385at2"/>
<evidence type="ECO:0000313" key="2">
    <source>
        <dbReference type="EMBL" id="QGV82291.1"/>
    </source>
</evidence>
<protein>
    <submittedName>
        <fullName evidence="2">Uncharacterized protein</fullName>
    </submittedName>
</protein>
<dbReference type="KEGG" id="sfic:EIZ62_31565"/>
<name>A0A6I6FGQ6_9ACTN</name>
<proteinExistence type="predicted"/>
<reference evidence="2 3" key="1">
    <citation type="submission" date="2018-12" db="EMBL/GenBank/DDBJ databases">
        <title>Complete genome sequence of Streptomyces ficellus NRRL8067, the producer of ficellomycin, feldamycin and nojirimycin.</title>
        <authorList>
            <person name="Zhang H."/>
            <person name="Yue R."/>
            <person name="Liu Y."/>
            <person name="Li M."/>
            <person name="Mu H."/>
            <person name="Zhang J."/>
        </authorList>
    </citation>
    <scope>NUCLEOTIDE SEQUENCE [LARGE SCALE GENOMIC DNA]</scope>
    <source>
        <strain evidence="2 3">NRRL 8067</strain>
    </source>
</reference>
<evidence type="ECO:0000256" key="1">
    <source>
        <dbReference type="SAM" id="MobiDB-lite"/>
    </source>
</evidence>
<dbReference type="AlphaFoldDB" id="A0A6I6FGQ6"/>
<dbReference type="EMBL" id="CP034279">
    <property type="protein sequence ID" value="QGV82291.1"/>
    <property type="molecule type" value="Genomic_DNA"/>
</dbReference>
<gene>
    <name evidence="2" type="ORF">EIZ62_31565</name>
</gene>
<dbReference type="Proteomes" id="UP000422572">
    <property type="component" value="Chromosome"/>
</dbReference>
<accession>A0A6I6FGQ6</accession>
<dbReference type="RefSeq" id="WP_156696031.1">
    <property type="nucleotide sequence ID" value="NZ_CP034279.1"/>
</dbReference>